<feature type="compositionally biased region" description="Basic and acidic residues" evidence="1">
    <location>
        <begin position="189"/>
        <end position="223"/>
    </location>
</feature>
<proteinExistence type="predicted"/>
<dbReference type="EMBL" id="JBEDUW010000003">
    <property type="protein sequence ID" value="KAK9939079.1"/>
    <property type="molecule type" value="Genomic_DNA"/>
</dbReference>
<organism evidence="2 3">
    <name type="scientific">Rubus argutus</name>
    <name type="common">Southern blackberry</name>
    <dbReference type="NCBI Taxonomy" id="59490"/>
    <lineage>
        <taxon>Eukaryota</taxon>
        <taxon>Viridiplantae</taxon>
        <taxon>Streptophyta</taxon>
        <taxon>Embryophyta</taxon>
        <taxon>Tracheophyta</taxon>
        <taxon>Spermatophyta</taxon>
        <taxon>Magnoliopsida</taxon>
        <taxon>eudicotyledons</taxon>
        <taxon>Gunneridae</taxon>
        <taxon>Pentapetalae</taxon>
        <taxon>rosids</taxon>
        <taxon>fabids</taxon>
        <taxon>Rosales</taxon>
        <taxon>Rosaceae</taxon>
        <taxon>Rosoideae</taxon>
        <taxon>Rosoideae incertae sedis</taxon>
        <taxon>Rubus</taxon>
    </lineage>
</organism>
<gene>
    <name evidence="2" type="ORF">M0R45_015788</name>
</gene>
<dbReference type="Proteomes" id="UP001457282">
    <property type="component" value="Unassembled WGS sequence"/>
</dbReference>
<sequence>MAEINYPNSTTNFTTRVVFTSHPLPIYKPLPINHINHSTSPARGIPHPLPSLIPAEPRPKLSSLCHRTIISFPLSLSGKEKKKSCQHRSRGRFPCCTVHCRRRRTSPALPSSPCRDPKLTTINPRRRRSSTQAVPRAAPASSPCSIPSQPLAEPSQLHHREAQSSKQPAPAINLCRHRRSTPALQGMKKKPENKTEERARTGRDRERKKIKKEEENKAEAHREQPKHRLSLPSLQATARLIATNLPSLHQDPILDSTKLPTQQPCPRAQPTSPISPQGHRRRRRPKLCYCCTVPVPCPLLLCHEEKEKKEAAGWLGRKECRTEMERKNRKRTEDSEEAARKEEGEKEIEKLCKITNFCYLN</sequence>
<dbReference type="AlphaFoldDB" id="A0AAW1XRM8"/>
<feature type="region of interest" description="Disordered" evidence="1">
    <location>
        <begin position="320"/>
        <end position="345"/>
    </location>
</feature>
<keyword evidence="3" id="KW-1185">Reference proteome</keyword>
<reference evidence="2 3" key="1">
    <citation type="journal article" date="2023" name="G3 (Bethesda)">
        <title>A chromosome-length genome assembly and annotation of blackberry (Rubus argutus, cv. 'Hillquist').</title>
        <authorList>
            <person name="Bruna T."/>
            <person name="Aryal R."/>
            <person name="Dudchenko O."/>
            <person name="Sargent D.J."/>
            <person name="Mead D."/>
            <person name="Buti M."/>
            <person name="Cavallini A."/>
            <person name="Hytonen T."/>
            <person name="Andres J."/>
            <person name="Pham M."/>
            <person name="Weisz D."/>
            <person name="Mascagni F."/>
            <person name="Usai G."/>
            <person name="Natali L."/>
            <person name="Bassil N."/>
            <person name="Fernandez G.E."/>
            <person name="Lomsadze A."/>
            <person name="Armour M."/>
            <person name="Olukolu B."/>
            <person name="Poorten T."/>
            <person name="Britton C."/>
            <person name="Davik J."/>
            <person name="Ashrafi H."/>
            <person name="Aiden E.L."/>
            <person name="Borodovsky M."/>
            <person name="Worthington M."/>
        </authorList>
    </citation>
    <scope>NUCLEOTIDE SEQUENCE [LARGE SCALE GENOMIC DNA]</scope>
    <source>
        <strain evidence="2">PI 553951</strain>
    </source>
</reference>
<feature type="region of interest" description="Disordered" evidence="1">
    <location>
        <begin position="260"/>
        <end position="280"/>
    </location>
</feature>
<evidence type="ECO:0000313" key="2">
    <source>
        <dbReference type="EMBL" id="KAK9939079.1"/>
    </source>
</evidence>
<feature type="compositionally biased region" description="Polar residues" evidence="1">
    <location>
        <begin position="260"/>
        <end position="275"/>
    </location>
</feature>
<feature type="region of interest" description="Disordered" evidence="1">
    <location>
        <begin position="105"/>
        <end position="227"/>
    </location>
</feature>
<feature type="compositionally biased region" description="Low complexity" evidence="1">
    <location>
        <begin position="133"/>
        <end position="148"/>
    </location>
</feature>
<accession>A0AAW1XRM8</accession>
<evidence type="ECO:0000313" key="3">
    <source>
        <dbReference type="Proteomes" id="UP001457282"/>
    </source>
</evidence>
<protein>
    <submittedName>
        <fullName evidence="2">Uncharacterized protein</fullName>
    </submittedName>
</protein>
<name>A0AAW1XRM8_RUBAR</name>
<evidence type="ECO:0000256" key="1">
    <source>
        <dbReference type="SAM" id="MobiDB-lite"/>
    </source>
</evidence>
<comment type="caution">
    <text evidence="2">The sequence shown here is derived from an EMBL/GenBank/DDBJ whole genome shotgun (WGS) entry which is preliminary data.</text>
</comment>